<protein>
    <submittedName>
        <fullName evidence="2">Metal-dependent hydrolase, endonuclease/exonuclease/phosphatase family</fullName>
    </submittedName>
</protein>
<dbReference type="InterPro" id="IPR036691">
    <property type="entry name" value="Endo/exonu/phosph_ase_sf"/>
</dbReference>
<keyword evidence="1" id="KW-0812">Transmembrane</keyword>
<evidence type="ECO:0000313" key="2">
    <source>
        <dbReference type="EMBL" id="SEP64874.1"/>
    </source>
</evidence>
<dbReference type="GO" id="GO:0004527">
    <property type="term" value="F:exonuclease activity"/>
    <property type="evidence" value="ECO:0007669"/>
    <property type="project" value="UniProtKB-KW"/>
</dbReference>
<proteinExistence type="predicted"/>
<keyword evidence="2" id="KW-0540">Nuclease</keyword>
<dbReference type="InParanoid" id="A0A1H8ZKJ0"/>
<dbReference type="GO" id="GO:0004519">
    <property type="term" value="F:endonuclease activity"/>
    <property type="evidence" value="ECO:0007669"/>
    <property type="project" value="UniProtKB-KW"/>
</dbReference>
<dbReference type="OrthoDB" id="712861at2"/>
<dbReference type="GO" id="GO:0016020">
    <property type="term" value="C:membrane"/>
    <property type="evidence" value="ECO:0007669"/>
    <property type="project" value="GOC"/>
</dbReference>
<dbReference type="Proteomes" id="UP000199021">
    <property type="component" value="Unassembled WGS sequence"/>
</dbReference>
<keyword evidence="2" id="KW-0255">Endonuclease</keyword>
<keyword evidence="1" id="KW-1133">Transmembrane helix</keyword>
<dbReference type="EMBL" id="FOFB01000001">
    <property type="protein sequence ID" value="SEP64874.1"/>
    <property type="molecule type" value="Genomic_DNA"/>
</dbReference>
<feature type="transmembrane region" description="Helical" evidence="1">
    <location>
        <begin position="7"/>
        <end position="28"/>
    </location>
</feature>
<sequence>MRRLFKILVWTAVIFLLYVAGFLLFGTVTDWKPEGTETLSSSVASAERAEPVIQDSIISLLSWNVGYGGIGDEDFFFYNKGDFFWTTPGTVRMSEERIISNVDGQELTVKNTLSDFFLLQEIDTAAYRSRYVNQLQTVREARPSYATFFAPNFKSKRVPLPLLQPWDHYGYVVGGLVSMSKYRPATAERIQLPGEFPWPTKLFQLDRCALRQVYPVKEGQELAVYNVHLSAYDKDGSIRRQQMNALREAALADYQAGRYVIIGGDWNQMPPGFNWFSLNPTVERVELPTAVSFDFMPPGWKYGYDPGTATVRESHIPYDAHRSRRSVIDFFLLSPNLRIKRVKGINQGFKYSDHQPVYLEVEMM</sequence>
<evidence type="ECO:0000256" key="1">
    <source>
        <dbReference type="SAM" id="Phobius"/>
    </source>
</evidence>
<dbReference type="GO" id="GO:0006506">
    <property type="term" value="P:GPI anchor biosynthetic process"/>
    <property type="evidence" value="ECO:0007669"/>
    <property type="project" value="TreeGrafter"/>
</dbReference>
<gene>
    <name evidence="2" type="ORF">SAMN05444359_101357</name>
</gene>
<name>A0A1H8ZKJ0_9BACT</name>
<dbReference type="AlphaFoldDB" id="A0A1H8ZKJ0"/>
<dbReference type="PANTHER" id="PTHR14859">
    <property type="entry name" value="CALCOFLUOR WHITE HYPERSENSITIVE PROTEIN PRECURSOR"/>
    <property type="match status" value="1"/>
</dbReference>
<dbReference type="RefSeq" id="WP_090165075.1">
    <property type="nucleotide sequence ID" value="NZ_FOFB01000001.1"/>
</dbReference>
<keyword evidence="3" id="KW-1185">Reference proteome</keyword>
<dbReference type="InterPro" id="IPR051916">
    <property type="entry name" value="GPI-anchor_lipid_remodeler"/>
</dbReference>
<dbReference type="STRING" id="478744.SAMN05444359_101357"/>
<reference evidence="3" key="1">
    <citation type="submission" date="2016-10" db="EMBL/GenBank/DDBJ databases">
        <authorList>
            <person name="Varghese N."/>
            <person name="Submissions S."/>
        </authorList>
    </citation>
    <scope>NUCLEOTIDE SEQUENCE [LARGE SCALE GENOMIC DNA]</scope>
    <source>
        <strain evidence="3">DSM 24740</strain>
    </source>
</reference>
<keyword evidence="2" id="KW-0378">Hydrolase</keyword>
<evidence type="ECO:0000313" key="3">
    <source>
        <dbReference type="Proteomes" id="UP000199021"/>
    </source>
</evidence>
<keyword evidence="2" id="KW-0269">Exonuclease</keyword>
<keyword evidence="1" id="KW-0472">Membrane</keyword>
<dbReference type="Gene3D" id="3.60.10.10">
    <property type="entry name" value="Endonuclease/exonuclease/phosphatase"/>
    <property type="match status" value="1"/>
</dbReference>
<dbReference type="SUPFAM" id="SSF56219">
    <property type="entry name" value="DNase I-like"/>
    <property type="match status" value="1"/>
</dbReference>
<dbReference type="PANTHER" id="PTHR14859:SF1">
    <property type="entry name" value="PGAP2-INTERACTING PROTEIN"/>
    <property type="match status" value="1"/>
</dbReference>
<accession>A0A1H8ZKJ0</accession>
<organism evidence="2 3">
    <name type="scientific">Neolewinella agarilytica</name>
    <dbReference type="NCBI Taxonomy" id="478744"/>
    <lineage>
        <taxon>Bacteria</taxon>
        <taxon>Pseudomonadati</taxon>
        <taxon>Bacteroidota</taxon>
        <taxon>Saprospiria</taxon>
        <taxon>Saprospirales</taxon>
        <taxon>Lewinellaceae</taxon>
        <taxon>Neolewinella</taxon>
    </lineage>
</organism>